<evidence type="ECO:0000256" key="1">
    <source>
        <dbReference type="SAM" id="MobiDB-lite"/>
    </source>
</evidence>
<proteinExistence type="predicted"/>
<accession>A0A2T7ED69</accession>
<keyword evidence="4" id="KW-1185">Reference proteome</keyword>
<dbReference type="AlphaFoldDB" id="A0A2T7ED69"/>
<reference evidence="3 4" key="1">
    <citation type="submission" date="2018-04" db="EMBL/GenBank/DDBJ databases">
        <title>WGS assembly of Panicum hallii var. hallii HAL2.</title>
        <authorList>
            <person name="Lovell J."/>
            <person name="Jenkins J."/>
            <person name="Lowry D."/>
            <person name="Mamidi S."/>
            <person name="Sreedasyam A."/>
            <person name="Weng X."/>
            <person name="Barry K."/>
            <person name="Bonette J."/>
            <person name="Campitelli B."/>
            <person name="Daum C."/>
            <person name="Gordon S."/>
            <person name="Gould B."/>
            <person name="Lipzen A."/>
            <person name="MacQueen A."/>
            <person name="Palacio-Mejia J."/>
            <person name="Plott C."/>
            <person name="Shakirov E."/>
            <person name="Shu S."/>
            <person name="Yoshinaga Y."/>
            <person name="Zane M."/>
            <person name="Rokhsar D."/>
            <person name="Grimwood J."/>
            <person name="Schmutz J."/>
            <person name="Juenger T."/>
        </authorList>
    </citation>
    <scope>NUCLEOTIDE SEQUENCE [LARGE SCALE GENOMIC DNA]</scope>
    <source>
        <strain evidence="4">cv. HAL2</strain>
    </source>
</reference>
<evidence type="ECO:0000256" key="2">
    <source>
        <dbReference type="SAM" id="SignalP"/>
    </source>
</evidence>
<sequence>MALLPRGCLVLMPLLLLAAVIAAAAAGTEWVNEGHHRGHRSHRTPAAAPAVPPSTQGLYPPHGPAPGATSPQGAEAPAPAPEAGDHSDGAAAVPVSWPVALLAAAGVAAVMMV</sequence>
<organism evidence="3 4">
    <name type="scientific">Panicum hallii var. hallii</name>
    <dbReference type="NCBI Taxonomy" id="1504633"/>
    <lineage>
        <taxon>Eukaryota</taxon>
        <taxon>Viridiplantae</taxon>
        <taxon>Streptophyta</taxon>
        <taxon>Embryophyta</taxon>
        <taxon>Tracheophyta</taxon>
        <taxon>Spermatophyta</taxon>
        <taxon>Magnoliopsida</taxon>
        <taxon>Liliopsida</taxon>
        <taxon>Poales</taxon>
        <taxon>Poaceae</taxon>
        <taxon>PACMAD clade</taxon>
        <taxon>Panicoideae</taxon>
        <taxon>Panicodae</taxon>
        <taxon>Paniceae</taxon>
        <taxon>Panicinae</taxon>
        <taxon>Panicum</taxon>
        <taxon>Panicum sect. Panicum</taxon>
    </lineage>
</organism>
<dbReference type="Proteomes" id="UP000244336">
    <property type="component" value="Chromosome 3"/>
</dbReference>
<evidence type="ECO:0000313" key="3">
    <source>
        <dbReference type="EMBL" id="PUZ65772.1"/>
    </source>
</evidence>
<feature type="signal peptide" evidence="2">
    <location>
        <begin position="1"/>
        <end position="26"/>
    </location>
</feature>
<name>A0A2T7ED69_9POAL</name>
<keyword evidence="2" id="KW-0732">Signal</keyword>
<gene>
    <name evidence="3" type="ORF">GQ55_3G251200</name>
</gene>
<dbReference type="Gramene" id="PUZ65772">
    <property type="protein sequence ID" value="PUZ65772"/>
    <property type="gene ID" value="GQ55_3G251200"/>
</dbReference>
<feature type="chain" id="PRO_5015599391" evidence="2">
    <location>
        <begin position="27"/>
        <end position="113"/>
    </location>
</feature>
<dbReference type="EMBL" id="CM009751">
    <property type="protein sequence ID" value="PUZ65772.1"/>
    <property type="molecule type" value="Genomic_DNA"/>
</dbReference>
<evidence type="ECO:0000313" key="4">
    <source>
        <dbReference type="Proteomes" id="UP000244336"/>
    </source>
</evidence>
<feature type="region of interest" description="Disordered" evidence="1">
    <location>
        <begin position="32"/>
        <end position="89"/>
    </location>
</feature>
<protein>
    <submittedName>
        <fullName evidence="3">Uncharacterized protein</fullName>
    </submittedName>
</protein>